<gene>
    <name evidence="3" type="ORF">Hypma_010852</name>
</gene>
<feature type="compositionally biased region" description="Low complexity" evidence="1">
    <location>
        <begin position="391"/>
        <end position="403"/>
    </location>
</feature>
<evidence type="ECO:0000256" key="2">
    <source>
        <dbReference type="SAM" id="Phobius"/>
    </source>
</evidence>
<keyword evidence="2" id="KW-0472">Membrane</keyword>
<dbReference type="AlphaFoldDB" id="A0A369JK58"/>
<dbReference type="OrthoDB" id="3269515at2759"/>
<keyword evidence="2" id="KW-1133">Transmembrane helix</keyword>
<evidence type="ECO:0000313" key="4">
    <source>
        <dbReference type="Proteomes" id="UP000076154"/>
    </source>
</evidence>
<feature type="compositionally biased region" description="Low complexity" evidence="1">
    <location>
        <begin position="586"/>
        <end position="596"/>
    </location>
</feature>
<feature type="compositionally biased region" description="Polar residues" evidence="1">
    <location>
        <begin position="483"/>
        <end position="500"/>
    </location>
</feature>
<accession>A0A369JK58</accession>
<name>A0A369JK58_HYPMA</name>
<feature type="compositionally biased region" description="Low complexity" evidence="1">
    <location>
        <begin position="443"/>
        <end position="458"/>
    </location>
</feature>
<sequence length="648" mass="70119">MSLTTRRVYDINYKIVNRQDTPIVDLPLSITTSSINPGLPASALPTTNAPALPPALPTTSATGPQLVLSLGSLSPLPSSVDVSSPTSSIAPSTTGTATTPSTGIISITALSPLPSSAIPTLVSHNKIVPESHQKFKLIYLAPVFAIVGVLWGSLTAWFVYGCMTRKPKVVEQDMMVGGPRYVPAPSNEGDIYRDEEEGRSMVQDSVGTFAWPTFGGMGMKDLGRSQRDNPFLAPPPSTPSKSRTKSTRTNRTSKSTRSTRTTASAYSDSTAFMEMFDSEDEEKMKEETVPWESLRHKSIKRGILEQVKKEGNWIDSLRGRTGPSFRESNNNKGTESEESRSTGNQKAGDNVERRPRRHGRTDSDLLLEEVNLQVPDRATLRSVERPASIRTESTQTTSSSGTSPGFRIVDETPATSPVPPQEAYSSMFGASWWGGSANVDRYSPVPLRQSSRSRSSSPLKPTRDRGYSISNHPHAAMLPQSPPQITSPLLHNSLSFTPASASKPRMTPNSRVFRTPAESPTKSSGDANGRGRTLRSVNPPPPPPFLSDPDRSLNSPHPDPFRGRPVKPAARASPQSVRRPPLSTNSSASSASSSSSGKYHREPDGRVVEVPLQKVEEIVERGWGTRKLGEEGMRSLSPTGFGKRVRGG</sequence>
<feature type="region of interest" description="Disordered" evidence="1">
    <location>
        <begin position="222"/>
        <end position="267"/>
    </location>
</feature>
<keyword evidence="4" id="KW-1185">Reference proteome</keyword>
<evidence type="ECO:0000256" key="1">
    <source>
        <dbReference type="SAM" id="MobiDB-lite"/>
    </source>
</evidence>
<comment type="caution">
    <text evidence="3">The sequence shown here is derived from an EMBL/GenBank/DDBJ whole genome shotgun (WGS) entry which is preliminary data.</text>
</comment>
<proteinExistence type="predicted"/>
<dbReference type="EMBL" id="LUEZ02000053">
    <property type="protein sequence ID" value="RDB21712.1"/>
    <property type="molecule type" value="Genomic_DNA"/>
</dbReference>
<evidence type="ECO:0000313" key="3">
    <source>
        <dbReference type="EMBL" id="RDB21712.1"/>
    </source>
</evidence>
<feature type="compositionally biased region" description="Low complexity" evidence="1">
    <location>
        <begin position="249"/>
        <end position="267"/>
    </location>
</feature>
<dbReference type="InParanoid" id="A0A369JK58"/>
<reference evidence="3" key="1">
    <citation type="submission" date="2018-04" db="EMBL/GenBank/DDBJ databases">
        <title>Whole genome sequencing of Hypsizygus marmoreus.</title>
        <authorList>
            <person name="Choi I.-G."/>
            <person name="Min B."/>
            <person name="Kim J.-G."/>
            <person name="Kim S."/>
            <person name="Oh Y.-L."/>
            <person name="Kong W.-S."/>
            <person name="Park H."/>
            <person name="Jeong J."/>
            <person name="Song E.-S."/>
        </authorList>
    </citation>
    <scope>NUCLEOTIDE SEQUENCE [LARGE SCALE GENOMIC DNA]</scope>
    <source>
        <strain evidence="3">51987-8</strain>
    </source>
</reference>
<dbReference type="Proteomes" id="UP000076154">
    <property type="component" value="Unassembled WGS sequence"/>
</dbReference>
<organism evidence="3 4">
    <name type="scientific">Hypsizygus marmoreus</name>
    <name type="common">White beech mushroom</name>
    <name type="synonym">Agaricus marmoreus</name>
    <dbReference type="NCBI Taxonomy" id="39966"/>
    <lineage>
        <taxon>Eukaryota</taxon>
        <taxon>Fungi</taxon>
        <taxon>Dikarya</taxon>
        <taxon>Basidiomycota</taxon>
        <taxon>Agaricomycotina</taxon>
        <taxon>Agaricomycetes</taxon>
        <taxon>Agaricomycetidae</taxon>
        <taxon>Agaricales</taxon>
        <taxon>Tricholomatineae</taxon>
        <taxon>Lyophyllaceae</taxon>
        <taxon>Hypsizygus</taxon>
    </lineage>
</organism>
<feature type="compositionally biased region" description="Polar residues" evidence="1">
    <location>
        <begin position="507"/>
        <end position="526"/>
    </location>
</feature>
<feature type="region of interest" description="Disordered" evidence="1">
    <location>
        <begin position="314"/>
        <end position="609"/>
    </location>
</feature>
<protein>
    <submittedName>
        <fullName evidence="3">Uncharacterized protein</fullName>
    </submittedName>
</protein>
<keyword evidence="2" id="KW-0812">Transmembrane</keyword>
<feature type="transmembrane region" description="Helical" evidence="2">
    <location>
        <begin position="137"/>
        <end position="160"/>
    </location>
</feature>